<dbReference type="SUPFAM" id="SSF52821">
    <property type="entry name" value="Rhodanese/Cell cycle control phosphatase"/>
    <property type="match status" value="1"/>
</dbReference>
<dbReference type="PROSITE" id="PS50206">
    <property type="entry name" value="RHODANESE_3"/>
    <property type="match status" value="1"/>
</dbReference>
<dbReference type="OMA" id="AVHIPLH"/>
<dbReference type="InParanoid" id="A9UT40"/>
<evidence type="ECO:0000313" key="2">
    <source>
        <dbReference type="EMBL" id="EDQ91429.1"/>
    </source>
</evidence>
<evidence type="ECO:0000313" key="3">
    <source>
        <dbReference type="Proteomes" id="UP000001357"/>
    </source>
</evidence>
<protein>
    <recommendedName>
        <fullName evidence="1">Rhodanese domain-containing protein</fullName>
    </recommendedName>
</protein>
<proteinExistence type="predicted"/>
<evidence type="ECO:0000259" key="1">
    <source>
        <dbReference type="PROSITE" id="PS50206"/>
    </source>
</evidence>
<sequence>MLELTRESFDLLVKTDPVPHVLVDARCRSDSNDLTVPASTVVVKPAAFQTSMLPEDGCVCIVYDAEPALVDTGALACVQFNINTAAREHVPELEEISCDTVTEQGEQNYVLDVRRTDEVDNFGKLPHADSIPLHLVLQQLSADDKSPALTNMLRNDRTIIVGCRTNRRARFMTQILLDMGMKSVKFIDKGACGCSQIPSNDMKCYPSYEVSDPVPAPNN</sequence>
<dbReference type="PANTHER" id="PTHR44086:SF10">
    <property type="entry name" value="THIOSULFATE SULFURTRANSFERASE_RHODANESE-LIKE DOMAIN-CONTAINING PROTEIN 3"/>
    <property type="match status" value="1"/>
</dbReference>
<dbReference type="Proteomes" id="UP000001357">
    <property type="component" value="Unassembled WGS sequence"/>
</dbReference>
<organism evidence="2 3">
    <name type="scientific">Monosiga brevicollis</name>
    <name type="common">Choanoflagellate</name>
    <dbReference type="NCBI Taxonomy" id="81824"/>
    <lineage>
        <taxon>Eukaryota</taxon>
        <taxon>Choanoflagellata</taxon>
        <taxon>Craspedida</taxon>
        <taxon>Salpingoecidae</taxon>
        <taxon>Monosiga</taxon>
    </lineage>
</organism>
<gene>
    <name evidence="2" type="ORF">MONBRDRAFT_31431</name>
</gene>
<dbReference type="PANTHER" id="PTHR44086">
    <property type="entry name" value="THIOSULFATE SULFURTRANSFERASE RDL2, MITOCHONDRIAL-RELATED"/>
    <property type="match status" value="1"/>
</dbReference>
<dbReference type="InterPro" id="IPR001763">
    <property type="entry name" value="Rhodanese-like_dom"/>
</dbReference>
<dbReference type="KEGG" id="mbr:MONBRDRAFT_31431"/>
<reference evidence="2 3" key="1">
    <citation type="journal article" date="2008" name="Nature">
        <title>The genome of the choanoflagellate Monosiga brevicollis and the origin of metazoans.</title>
        <authorList>
            <consortium name="JGI Sequencing"/>
            <person name="King N."/>
            <person name="Westbrook M.J."/>
            <person name="Young S.L."/>
            <person name="Kuo A."/>
            <person name="Abedin M."/>
            <person name="Chapman J."/>
            <person name="Fairclough S."/>
            <person name="Hellsten U."/>
            <person name="Isogai Y."/>
            <person name="Letunic I."/>
            <person name="Marr M."/>
            <person name="Pincus D."/>
            <person name="Putnam N."/>
            <person name="Rokas A."/>
            <person name="Wright K.J."/>
            <person name="Zuzow R."/>
            <person name="Dirks W."/>
            <person name="Good M."/>
            <person name="Goodstein D."/>
            <person name="Lemons D."/>
            <person name="Li W."/>
            <person name="Lyons J.B."/>
            <person name="Morris A."/>
            <person name="Nichols S."/>
            <person name="Richter D.J."/>
            <person name="Salamov A."/>
            <person name="Bork P."/>
            <person name="Lim W.A."/>
            <person name="Manning G."/>
            <person name="Miller W.T."/>
            <person name="McGinnis W."/>
            <person name="Shapiro H."/>
            <person name="Tjian R."/>
            <person name="Grigoriev I.V."/>
            <person name="Rokhsar D."/>
        </authorList>
    </citation>
    <scope>NUCLEOTIDE SEQUENCE [LARGE SCALE GENOMIC DNA]</scope>
    <source>
        <strain evidence="3">MX1 / ATCC 50154</strain>
    </source>
</reference>
<dbReference type="Gene3D" id="3.40.250.10">
    <property type="entry name" value="Rhodanese-like domain"/>
    <property type="match status" value="1"/>
</dbReference>
<dbReference type="RefSeq" id="XP_001743851.1">
    <property type="nucleotide sequence ID" value="XM_001743799.1"/>
</dbReference>
<name>A9UT40_MONBE</name>
<accession>A9UT40</accession>
<keyword evidence="3" id="KW-1185">Reference proteome</keyword>
<dbReference type="EMBL" id="CH991545">
    <property type="protein sequence ID" value="EDQ91429.1"/>
    <property type="molecule type" value="Genomic_DNA"/>
</dbReference>
<dbReference type="Pfam" id="PF00581">
    <property type="entry name" value="Rhodanese"/>
    <property type="match status" value="1"/>
</dbReference>
<dbReference type="GeneID" id="5889078"/>
<dbReference type="AlphaFoldDB" id="A9UT40"/>
<feature type="domain" description="Rhodanese" evidence="1">
    <location>
        <begin position="104"/>
        <end position="203"/>
    </location>
</feature>
<dbReference type="InterPro" id="IPR036873">
    <property type="entry name" value="Rhodanese-like_dom_sf"/>
</dbReference>